<sequence>MSTHPYSTWRQQGETYYVSGQLPTDPATGTYPEGIRAQTQQALSNLETAVKEFGCGRQDIIKTTVFLRDFADFAQMNEVYAEFFSEPYPARSAFAVAGLIPGADIEIEAIVASGGRS</sequence>
<dbReference type="InterPro" id="IPR006175">
    <property type="entry name" value="YjgF/YER057c/UK114"/>
</dbReference>
<keyword evidence="3" id="KW-1185">Reference proteome</keyword>
<dbReference type="PROSITE" id="PS01094">
    <property type="entry name" value="UPF0076"/>
    <property type="match status" value="1"/>
</dbReference>
<dbReference type="NCBIfam" id="TIGR00004">
    <property type="entry name" value="Rid family detoxifying hydrolase"/>
    <property type="match status" value="1"/>
</dbReference>
<dbReference type="InterPro" id="IPR019897">
    <property type="entry name" value="RidA_CS"/>
</dbReference>
<protein>
    <submittedName>
        <fullName evidence="2">Reactive intermediate/imine deaminase</fullName>
    </submittedName>
</protein>
<evidence type="ECO:0000313" key="2">
    <source>
        <dbReference type="EMBL" id="BDR54333.1"/>
    </source>
</evidence>
<dbReference type="CDD" id="cd00448">
    <property type="entry name" value="YjgF_YER057c_UK114_family"/>
    <property type="match status" value="1"/>
</dbReference>
<dbReference type="PANTHER" id="PTHR11803:SF39">
    <property type="entry name" value="2-IMINOBUTANOATE_2-IMINOPROPANOATE DEAMINASE"/>
    <property type="match status" value="1"/>
</dbReference>
<gene>
    <name evidence="2" type="ORF">KIMH_04440</name>
</gene>
<dbReference type="PANTHER" id="PTHR11803">
    <property type="entry name" value="2-IMINOBUTANOATE/2-IMINOPROPANOATE DEAMINASE RIDA"/>
    <property type="match status" value="1"/>
</dbReference>
<comment type="similarity">
    <text evidence="1">Belongs to the RutC family.</text>
</comment>
<evidence type="ECO:0000256" key="1">
    <source>
        <dbReference type="ARBA" id="ARBA00010552"/>
    </source>
</evidence>
<dbReference type="Pfam" id="PF01042">
    <property type="entry name" value="Ribonuc_L-PSP"/>
    <property type="match status" value="1"/>
</dbReference>
<dbReference type="Proteomes" id="UP001321748">
    <property type="component" value="Chromosome"/>
</dbReference>
<dbReference type="Gene3D" id="3.30.1330.40">
    <property type="entry name" value="RutC-like"/>
    <property type="match status" value="1"/>
</dbReference>
<name>A0ABN6SGG3_9BIFI</name>
<evidence type="ECO:0000313" key="3">
    <source>
        <dbReference type="Proteomes" id="UP001321748"/>
    </source>
</evidence>
<organism evidence="2 3">
    <name type="scientific">Bombiscardovia apis</name>
    <dbReference type="NCBI Taxonomy" id="2932182"/>
    <lineage>
        <taxon>Bacteria</taxon>
        <taxon>Bacillati</taxon>
        <taxon>Actinomycetota</taxon>
        <taxon>Actinomycetes</taxon>
        <taxon>Bifidobacteriales</taxon>
        <taxon>Bifidobacteriaceae</taxon>
        <taxon>Bombiscardovia</taxon>
    </lineage>
</organism>
<dbReference type="InterPro" id="IPR035959">
    <property type="entry name" value="RutC-like_sf"/>
</dbReference>
<reference evidence="2 3" key="1">
    <citation type="journal article" date="2023" name="Microbiol. Spectr.">
        <title>Symbiosis of Carpenter Bees with Uncharacterized Lactic Acid Bacteria Showing NAD Auxotrophy.</title>
        <authorList>
            <person name="Kawasaki S."/>
            <person name="Ozawa K."/>
            <person name="Mori T."/>
            <person name="Yamamoto A."/>
            <person name="Ito M."/>
            <person name="Ohkuma M."/>
            <person name="Sakamoto M."/>
            <person name="Matsutani M."/>
        </authorList>
    </citation>
    <scope>NUCLEOTIDE SEQUENCE [LARGE SCALE GENOMIC DNA]</scope>
    <source>
        <strain evidence="2 3">KimH</strain>
    </source>
</reference>
<proteinExistence type="inferred from homology"/>
<accession>A0ABN6SGG3</accession>
<dbReference type="SUPFAM" id="SSF55298">
    <property type="entry name" value="YjgF-like"/>
    <property type="match status" value="1"/>
</dbReference>
<dbReference type="InterPro" id="IPR006056">
    <property type="entry name" value="RidA"/>
</dbReference>
<dbReference type="EMBL" id="AP026800">
    <property type="protein sequence ID" value="BDR54333.1"/>
    <property type="molecule type" value="Genomic_DNA"/>
</dbReference>